<evidence type="ECO:0000256" key="1">
    <source>
        <dbReference type="SAM" id="MobiDB-lite"/>
    </source>
</evidence>
<dbReference type="GeneID" id="119739810"/>
<feature type="domain" description="CxC5 like cysteine cluster associated with KDZ" evidence="2">
    <location>
        <begin position="149"/>
        <end position="258"/>
    </location>
</feature>
<dbReference type="OrthoDB" id="10011386at2759"/>
<protein>
    <recommendedName>
        <fullName evidence="2">CxC5 like cysteine cluster associated with KDZ domain-containing protein</fullName>
    </recommendedName>
</protein>
<evidence type="ECO:0000313" key="3">
    <source>
        <dbReference type="EnsemblMetazoa" id="XP_038070822.1"/>
    </source>
</evidence>
<dbReference type="Pfam" id="PF18718">
    <property type="entry name" value="CxC5"/>
    <property type="match status" value="1"/>
</dbReference>
<feature type="region of interest" description="Disordered" evidence="1">
    <location>
        <begin position="108"/>
        <end position="128"/>
    </location>
</feature>
<dbReference type="OMA" id="MCHLDSL"/>
<evidence type="ECO:0000259" key="2">
    <source>
        <dbReference type="Pfam" id="PF18718"/>
    </source>
</evidence>
<dbReference type="RefSeq" id="XP_038070822.1">
    <property type="nucleotide sequence ID" value="XM_038214894.1"/>
</dbReference>
<keyword evidence="4" id="KW-1185">Reference proteome</keyword>
<dbReference type="EnsemblMetazoa" id="XM_038214894.1">
    <property type="protein sequence ID" value="XP_038070822.1"/>
    <property type="gene ID" value="LOC119739810"/>
</dbReference>
<name>A0A914B462_PATMI</name>
<proteinExistence type="predicted"/>
<accession>A0A914B462</accession>
<dbReference type="AlphaFoldDB" id="A0A914B462"/>
<sequence length="690" mass="77232">MPKKKVAKLNFTTFLSQLEADDEAVEQYQRALEKINISSTSFRQLSTDEQFGVVVSRFGFLEVCRVQRAIESSDVSSFFDANLFSESLGADSQLCQFLLAVRRPTLSASTSSSTCESPSSSSLQQPSLPSSCSLISSSFSPVDSFDFCLVPPYSTCISCEGNLGHNHVDGTKVKVITLNGCKIGRKSTLRCRHCSLIYRYDSYGNATLGFNLYKEQRQFVRASNTLYLERQLLELQCSLANHSWVSFVGFAESFNDAFGLSRQAGVTSKHISSAFCNGELENELRDLQRLDMFGLMKANSKSDRVKILEQVECIRRQQQYAHPKCHPNCAAKGCGRVFVADGIWKLSFPHCMHKCENKVSGIPVPSLPDVCTKSPVKGKAFCLEHCANAKELKIPTDLHAFLKHCDVKQPDPVSKGPSTSTGSQGSDKIADKLCLAPGASCNAQTIAKVEEVLSKLQPVPSTGESVVDAQGTKSFLSQHSASMSTMMKDCVEEVPSTCKKDVGARKRLQKWSRGHLFVVRAGGHIEFWQTLYKSESPSQVFLILVSWLSEYLKTVPVNSWSNVAVVYDNMCHLDNMKVARKPLPLDWPWSQMWLSLHKCVDRLHIRNHTDKLCKTKYHPSDHLAETDNTLSAEQTFVWLSRFKKILCAMPKVKHMFYLHRMVVRRNRYTAYCYNSGYNPVLPVVKSTNTT</sequence>
<reference evidence="3" key="1">
    <citation type="submission" date="2022-11" db="UniProtKB">
        <authorList>
            <consortium name="EnsemblMetazoa"/>
        </authorList>
    </citation>
    <scope>IDENTIFICATION</scope>
</reference>
<dbReference type="Proteomes" id="UP000887568">
    <property type="component" value="Unplaced"/>
</dbReference>
<dbReference type="InterPro" id="IPR041539">
    <property type="entry name" value="CxC5"/>
</dbReference>
<organism evidence="3 4">
    <name type="scientific">Patiria miniata</name>
    <name type="common">Bat star</name>
    <name type="synonym">Asterina miniata</name>
    <dbReference type="NCBI Taxonomy" id="46514"/>
    <lineage>
        <taxon>Eukaryota</taxon>
        <taxon>Metazoa</taxon>
        <taxon>Echinodermata</taxon>
        <taxon>Eleutherozoa</taxon>
        <taxon>Asterozoa</taxon>
        <taxon>Asteroidea</taxon>
        <taxon>Valvatacea</taxon>
        <taxon>Valvatida</taxon>
        <taxon>Asterinidae</taxon>
        <taxon>Patiria</taxon>
    </lineage>
</organism>
<evidence type="ECO:0000313" key="4">
    <source>
        <dbReference type="Proteomes" id="UP000887568"/>
    </source>
</evidence>